<dbReference type="GO" id="GO:0004316">
    <property type="term" value="F:3-oxoacyl-[acyl-carrier-protein] reductase (NADPH) activity"/>
    <property type="evidence" value="ECO:0007669"/>
    <property type="project" value="UniProtKB-EC"/>
</dbReference>
<dbReference type="InterPro" id="IPR020904">
    <property type="entry name" value="Sc_DH/Rdtase_CS"/>
</dbReference>
<dbReference type="PROSITE" id="PS00061">
    <property type="entry name" value="ADH_SHORT"/>
    <property type="match status" value="1"/>
</dbReference>
<gene>
    <name evidence="4" type="primary">fabG_5</name>
    <name evidence="4" type="ORF">HDIA_0516</name>
</gene>
<dbReference type="InterPro" id="IPR002347">
    <property type="entry name" value="SDR_fam"/>
</dbReference>
<dbReference type="InterPro" id="IPR057326">
    <property type="entry name" value="KR_dom"/>
</dbReference>
<dbReference type="KEGG" id="hdi:HDIA_0516"/>
<dbReference type="OrthoDB" id="9792355at2"/>
<protein>
    <submittedName>
        <fullName evidence="4">3-oxoacyl-[acyl-carrier-protein] reductase FabG</fullName>
        <ecNumber evidence="4">1.1.1.100</ecNumber>
    </submittedName>
</protein>
<proteinExistence type="inferred from homology"/>
<dbReference type="PANTHER" id="PTHR24321:SF14">
    <property type="entry name" value="SHORT-CHAIN TYPE DEHYDROGENASE_REDUCTASE BLR2146-RELATED"/>
    <property type="match status" value="1"/>
</dbReference>
<dbReference type="Proteomes" id="UP000223606">
    <property type="component" value="Chromosome 1"/>
</dbReference>
<dbReference type="PRINTS" id="PR00080">
    <property type="entry name" value="SDRFAMILY"/>
</dbReference>
<dbReference type="PRINTS" id="PR00081">
    <property type="entry name" value="GDHRDH"/>
</dbReference>
<sequence>MKTVLITGGASGIGAATAKWLCKTMRVIVADLDGGKAEDLAAELRTQGRQCHGFAVDVADADSVRSLVRTVEERFGPLDALFTNAGSFFLSEVSDMPLDTWTREIDVHVKGTFLCCQAVLAGMAARREGAIVTMSSDYAVRGMRGGAAYAASKSAIFSLMKSLALEFAPQNIRINAVGPGPIETPLLRRGMTDDAWTRFRHDRAAQVPMGRLGQPEEVASVVDFLLSDRARFITGQIIHPNGGQLSW</sequence>
<name>A0A2C9D106_9HYPH</name>
<dbReference type="EMBL" id="LT960614">
    <property type="protein sequence ID" value="SON54057.1"/>
    <property type="molecule type" value="Genomic_DNA"/>
</dbReference>
<dbReference type="Pfam" id="PF13561">
    <property type="entry name" value="adh_short_C2"/>
    <property type="match status" value="1"/>
</dbReference>
<dbReference type="FunFam" id="3.40.50.720:FF:000084">
    <property type="entry name" value="Short-chain dehydrogenase reductase"/>
    <property type="match status" value="1"/>
</dbReference>
<dbReference type="PANTHER" id="PTHR24321">
    <property type="entry name" value="DEHYDROGENASES, SHORT CHAIN"/>
    <property type="match status" value="1"/>
</dbReference>
<dbReference type="InterPro" id="IPR036291">
    <property type="entry name" value="NAD(P)-bd_dom_sf"/>
</dbReference>
<feature type="domain" description="Ketoreductase" evidence="3">
    <location>
        <begin position="2"/>
        <end position="180"/>
    </location>
</feature>
<dbReference type="SMART" id="SM00822">
    <property type="entry name" value="PKS_KR"/>
    <property type="match status" value="1"/>
</dbReference>
<accession>A0A2C9D106</accession>
<organism evidence="4 5">
    <name type="scientific">Hartmannibacter diazotrophicus</name>
    <dbReference type="NCBI Taxonomy" id="1482074"/>
    <lineage>
        <taxon>Bacteria</taxon>
        <taxon>Pseudomonadati</taxon>
        <taxon>Pseudomonadota</taxon>
        <taxon>Alphaproteobacteria</taxon>
        <taxon>Hyphomicrobiales</taxon>
        <taxon>Pleomorphomonadaceae</taxon>
        <taxon>Hartmannibacter</taxon>
    </lineage>
</organism>
<dbReference type="RefSeq" id="WP_099554068.1">
    <property type="nucleotide sequence ID" value="NZ_LT960614.1"/>
</dbReference>
<dbReference type="AlphaFoldDB" id="A0A2C9D106"/>
<evidence type="ECO:0000259" key="3">
    <source>
        <dbReference type="SMART" id="SM00822"/>
    </source>
</evidence>
<dbReference type="Gene3D" id="3.40.50.720">
    <property type="entry name" value="NAD(P)-binding Rossmann-like Domain"/>
    <property type="match status" value="1"/>
</dbReference>
<comment type="similarity">
    <text evidence="1">Belongs to the short-chain dehydrogenases/reductases (SDR) family.</text>
</comment>
<evidence type="ECO:0000256" key="2">
    <source>
        <dbReference type="ARBA" id="ARBA00023002"/>
    </source>
</evidence>
<keyword evidence="2 4" id="KW-0560">Oxidoreductase</keyword>
<evidence type="ECO:0000313" key="4">
    <source>
        <dbReference type="EMBL" id="SON54057.1"/>
    </source>
</evidence>
<evidence type="ECO:0000256" key="1">
    <source>
        <dbReference type="ARBA" id="ARBA00006484"/>
    </source>
</evidence>
<dbReference type="SUPFAM" id="SSF51735">
    <property type="entry name" value="NAD(P)-binding Rossmann-fold domains"/>
    <property type="match status" value="1"/>
</dbReference>
<reference evidence="5" key="1">
    <citation type="submission" date="2017-09" db="EMBL/GenBank/DDBJ databases">
        <title>Genome sequence of Nannocystis excedens DSM 71.</title>
        <authorList>
            <person name="Blom J."/>
        </authorList>
    </citation>
    <scope>NUCLEOTIDE SEQUENCE [LARGE SCALE GENOMIC DNA]</scope>
    <source>
        <strain evidence="5">type strain: E19</strain>
    </source>
</reference>
<dbReference type="CDD" id="cd05233">
    <property type="entry name" value="SDR_c"/>
    <property type="match status" value="1"/>
</dbReference>
<dbReference type="EC" id="1.1.1.100" evidence="4"/>
<keyword evidence="5" id="KW-1185">Reference proteome</keyword>
<evidence type="ECO:0000313" key="5">
    <source>
        <dbReference type="Proteomes" id="UP000223606"/>
    </source>
</evidence>